<dbReference type="InterPro" id="IPR009011">
    <property type="entry name" value="Man6P_isomerase_rcpt-bd_dom_sf"/>
</dbReference>
<accession>L8GQ98</accession>
<evidence type="ECO:0000256" key="3">
    <source>
        <dbReference type="ARBA" id="ARBA00022692"/>
    </source>
</evidence>
<dbReference type="GO" id="GO:0010008">
    <property type="term" value="C:endosome membrane"/>
    <property type="evidence" value="ECO:0007669"/>
    <property type="project" value="UniProtKB-SubCell"/>
</dbReference>
<dbReference type="VEuPathDB" id="AmoebaDB:ACA1_214960"/>
<dbReference type="PANTHER" id="PTHR15071">
    <property type="entry name" value="MANNOSE-6-PHOSPHATE RECEPTOR FAMILY MEMBER"/>
    <property type="match status" value="1"/>
</dbReference>
<protein>
    <recommendedName>
        <fullName evidence="8">MRH domain-containing protein</fullName>
    </recommendedName>
</protein>
<keyword evidence="4" id="KW-0732">Signal</keyword>
<keyword evidence="2" id="KW-0813">Transport</keyword>
<feature type="domain" description="MRH" evidence="8">
    <location>
        <begin position="33"/>
        <end position="184"/>
    </location>
</feature>
<evidence type="ECO:0000259" key="8">
    <source>
        <dbReference type="PROSITE" id="PS51914"/>
    </source>
</evidence>
<evidence type="ECO:0000256" key="4">
    <source>
        <dbReference type="ARBA" id="ARBA00022729"/>
    </source>
</evidence>
<dbReference type="AlphaFoldDB" id="L8GQ98"/>
<keyword evidence="5" id="KW-1133">Transmembrane helix</keyword>
<organism evidence="9 10">
    <name type="scientific">Acanthamoeba castellanii (strain ATCC 30010 / Neff)</name>
    <dbReference type="NCBI Taxonomy" id="1257118"/>
    <lineage>
        <taxon>Eukaryota</taxon>
        <taxon>Amoebozoa</taxon>
        <taxon>Discosea</taxon>
        <taxon>Longamoebia</taxon>
        <taxon>Centramoebida</taxon>
        <taxon>Acanthamoebidae</taxon>
        <taxon>Acanthamoeba</taxon>
    </lineage>
</organism>
<dbReference type="InterPro" id="IPR044865">
    <property type="entry name" value="MRH_dom"/>
</dbReference>
<dbReference type="OrthoDB" id="4504960at2759"/>
<keyword evidence="3" id="KW-0812">Transmembrane</keyword>
<keyword evidence="6" id="KW-0472">Membrane</keyword>
<evidence type="ECO:0000256" key="6">
    <source>
        <dbReference type="ARBA" id="ARBA00023136"/>
    </source>
</evidence>
<dbReference type="GeneID" id="14915764"/>
<evidence type="ECO:0000313" key="10">
    <source>
        <dbReference type="Proteomes" id="UP000011083"/>
    </source>
</evidence>
<dbReference type="SUPFAM" id="SSF50911">
    <property type="entry name" value="Mannose 6-phosphate receptor domain"/>
    <property type="match status" value="1"/>
</dbReference>
<dbReference type="GO" id="GO:0000139">
    <property type="term" value="C:Golgi membrane"/>
    <property type="evidence" value="ECO:0007669"/>
    <property type="project" value="UniProtKB-SubCell"/>
</dbReference>
<evidence type="ECO:0000256" key="2">
    <source>
        <dbReference type="ARBA" id="ARBA00022448"/>
    </source>
</evidence>
<keyword evidence="7" id="KW-1015">Disulfide bond</keyword>
<dbReference type="KEGG" id="acan:ACA1_214960"/>
<keyword evidence="10" id="KW-1185">Reference proteome</keyword>
<proteinExistence type="predicted"/>
<dbReference type="GO" id="GO:0005802">
    <property type="term" value="C:trans-Golgi network"/>
    <property type="evidence" value="ECO:0007669"/>
    <property type="project" value="TreeGrafter"/>
</dbReference>
<dbReference type="PANTHER" id="PTHR15071:SF0">
    <property type="entry name" value="MANNOSE 6-PHOSPHATE RECEPTOR-LIKE PROTEIN 1"/>
    <property type="match status" value="1"/>
</dbReference>
<dbReference type="Proteomes" id="UP000011083">
    <property type="component" value="Unassembled WGS sequence"/>
</dbReference>
<sequence length="257" mass="27965">MHLAFAFTPSINSIISGQHAALTSSSCKTSGQSDCQGKVGGYAYDLTPLAQKLGAVDLQTQDTRSQTYYYRVCGVVSNNFCQTVDDMTPAVCQKDSRIPAEFHDLGNQKTATFSSLPNRPDNAGFTVSYSGGQDGRASKIYFVWFVQSASFRDPSKDPGDFSFLQEDPIKTYDLQYVSKYACPIGAPTPSPSLSPSPNPVPPCMGNACCLYQFGSDPTITRTLCAPQCQPSFGGFTLIFNWTMSPCTSDTCFFHKKK</sequence>
<reference evidence="9 10" key="1">
    <citation type="journal article" date="2013" name="Genome Biol.">
        <title>Genome of Acanthamoeba castellanii highlights extensive lateral gene transfer and early evolution of tyrosine kinase signaling.</title>
        <authorList>
            <person name="Clarke M."/>
            <person name="Lohan A.J."/>
            <person name="Liu B."/>
            <person name="Lagkouvardos I."/>
            <person name="Roy S."/>
            <person name="Zafar N."/>
            <person name="Bertelli C."/>
            <person name="Schilde C."/>
            <person name="Kianianmomeni A."/>
            <person name="Burglin T.R."/>
            <person name="Frech C."/>
            <person name="Turcotte B."/>
            <person name="Kopec K.O."/>
            <person name="Synnott J.M."/>
            <person name="Choo C."/>
            <person name="Paponov I."/>
            <person name="Finkler A."/>
            <person name="Soon Heng Tan C."/>
            <person name="Hutchins A.P."/>
            <person name="Weinmeier T."/>
            <person name="Rattei T."/>
            <person name="Chu J.S."/>
            <person name="Gimenez G."/>
            <person name="Irimia M."/>
            <person name="Rigden D.J."/>
            <person name="Fitzpatrick D.A."/>
            <person name="Lorenzo-Morales J."/>
            <person name="Bateman A."/>
            <person name="Chiu C.H."/>
            <person name="Tang P."/>
            <person name="Hegemann P."/>
            <person name="Fromm H."/>
            <person name="Raoult D."/>
            <person name="Greub G."/>
            <person name="Miranda-Saavedra D."/>
            <person name="Chen N."/>
            <person name="Nash P."/>
            <person name="Ginger M.L."/>
            <person name="Horn M."/>
            <person name="Schaap P."/>
            <person name="Caler L."/>
            <person name="Loftus B."/>
        </authorList>
    </citation>
    <scope>NUCLEOTIDE SEQUENCE [LARGE SCALE GENOMIC DNA]</scope>
    <source>
        <strain evidence="9 10">Neff</strain>
    </source>
</reference>
<gene>
    <name evidence="9" type="ORF">ACA1_214960</name>
</gene>
<evidence type="ECO:0000256" key="1">
    <source>
        <dbReference type="ARBA" id="ARBA00004308"/>
    </source>
</evidence>
<name>L8GQ98_ACACF</name>
<dbReference type="EMBL" id="KB008036">
    <property type="protein sequence ID" value="ELR15067.1"/>
    <property type="molecule type" value="Genomic_DNA"/>
</dbReference>
<evidence type="ECO:0000256" key="7">
    <source>
        <dbReference type="ARBA" id="ARBA00023157"/>
    </source>
</evidence>
<dbReference type="PROSITE" id="PS51914">
    <property type="entry name" value="MRH"/>
    <property type="match status" value="1"/>
</dbReference>
<comment type="subcellular location">
    <subcellularLocation>
        <location evidence="1">Endomembrane system</location>
    </subcellularLocation>
</comment>
<dbReference type="Gene3D" id="2.70.130.10">
    <property type="entry name" value="Mannose-6-phosphate receptor binding domain"/>
    <property type="match status" value="1"/>
</dbReference>
<evidence type="ECO:0000256" key="5">
    <source>
        <dbReference type="ARBA" id="ARBA00022989"/>
    </source>
</evidence>
<dbReference type="RefSeq" id="XP_004337080.1">
    <property type="nucleotide sequence ID" value="XM_004337032.1"/>
</dbReference>
<evidence type="ECO:0000313" key="9">
    <source>
        <dbReference type="EMBL" id="ELR15067.1"/>
    </source>
</evidence>